<reference evidence="2 3" key="1">
    <citation type="journal article" date="2019" name="Genome Biol. Evol.">
        <title>Day and night: Metabolic profiles and evolutionary relationships of six axenic non-marine cyanobacteria.</title>
        <authorList>
            <person name="Will S.E."/>
            <person name="Henke P."/>
            <person name="Boedeker C."/>
            <person name="Huang S."/>
            <person name="Brinkmann H."/>
            <person name="Rohde M."/>
            <person name="Jarek M."/>
            <person name="Friedl T."/>
            <person name="Seufert S."/>
            <person name="Schumacher M."/>
            <person name="Overmann J."/>
            <person name="Neumann-Schaal M."/>
            <person name="Petersen J."/>
        </authorList>
    </citation>
    <scope>NUCLEOTIDE SEQUENCE [LARGE SCALE GENOMIC DNA]</scope>
    <source>
        <strain evidence="2 3">SAG 39.79</strain>
    </source>
</reference>
<dbReference type="PANTHER" id="PTHR15462:SF8">
    <property type="entry name" value="SERINE PROTEASE"/>
    <property type="match status" value="1"/>
</dbReference>
<organism evidence="2 3">
    <name type="scientific">Chroococcidiopsis cubana SAG 39.79</name>
    <dbReference type="NCBI Taxonomy" id="388085"/>
    <lineage>
        <taxon>Bacteria</taxon>
        <taxon>Bacillati</taxon>
        <taxon>Cyanobacteriota</taxon>
        <taxon>Cyanophyceae</taxon>
        <taxon>Chroococcidiopsidales</taxon>
        <taxon>Chroococcidiopsidaceae</taxon>
        <taxon>Chroococcidiopsis</taxon>
    </lineage>
</organism>
<dbReference type="InterPro" id="IPR009003">
    <property type="entry name" value="Peptidase_S1_PA"/>
</dbReference>
<dbReference type="Gene3D" id="2.40.10.10">
    <property type="entry name" value="Trypsin-like serine proteases"/>
    <property type="match status" value="2"/>
</dbReference>
<gene>
    <name evidence="2" type="ORF">DSM107010_21630</name>
</gene>
<dbReference type="InterPro" id="IPR050966">
    <property type="entry name" value="Glutamyl_endopeptidase"/>
</dbReference>
<proteinExistence type="predicted"/>
<comment type="caution">
    <text evidence="2">The sequence shown here is derived from an EMBL/GenBank/DDBJ whole genome shotgun (WGS) entry which is preliminary data.</text>
</comment>
<keyword evidence="3" id="KW-1185">Reference proteome</keyword>
<evidence type="ECO:0008006" key="4">
    <source>
        <dbReference type="Google" id="ProtNLM"/>
    </source>
</evidence>
<dbReference type="InterPro" id="IPR043504">
    <property type="entry name" value="Peptidase_S1_PA_chymotrypsin"/>
</dbReference>
<dbReference type="SUPFAM" id="SSF50494">
    <property type="entry name" value="Trypsin-like serine proteases"/>
    <property type="match status" value="1"/>
</dbReference>
<evidence type="ECO:0000256" key="1">
    <source>
        <dbReference type="ARBA" id="ARBA00022729"/>
    </source>
</evidence>
<sequence length="268" mass="28492">MGAIASTLQPSSAAVIGQDDRITPTYEQLTNSVLGTVGRLALQKADGSFGHCTFTVVGRNIGLTNAHCLLDEKGAPIQIKAAIAAQHSDRALAVTNVDVYWTGRDTAPVGIEDVPGDWAIVRFTTNLGELTGWLGNTDWNPNDINTAGQTVVGLTAGYVGYPQDWPTDARFQPGNVRGYTPALHYGCTIHNVEGSILLHDCDTTGGTSGSSLFTAVSQTDFRTIGLHSGEYPVQNPYINLAVPLERFMPAVLKLRQTGAASDTVVPRP</sequence>
<dbReference type="PANTHER" id="PTHR15462">
    <property type="entry name" value="SERINE PROTEASE"/>
    <property type="match status" value="1"/>
</dbReference>
<keyword evidence="1" id="KW-0732">Signal</keyword>
<dbReference type="Pfam" id="PF13365">
    <property type="entry name" value="Trypsin_2"/>
    <property type="match status" value="1"/>
</dbReference>
<dbReference type="EMBL" id="RSCK01000013">
    <property type="protein sequence ID" value="RUT12571.1"/>
    <property type="molecule type" value="Genomic_DNA"/>
</dbReference>
<dbReference type="AlphaFoldDB" id="A0AB37UME2"/>
<name>A0AB37UME2_9CYAN</name>
<protein>
    <recommendedName>
        <fullName evidence="4">Serine protease</fullName>
    </recommendedName>
</protein>
<evidence type="ECO:0000313" key="2">
    <source>
        <dbReference type="EMBL" id="RUT12571.1"/>
    </source>
</evidence>
<accession>A0AB37UME2</accession>
<dbReference type="Proteomes" id="UP000282574">
    <property type="component" value="Unassembled WGS sequence"/>
</dbReference>
<evidence type="ECO:0000313" key="3">
    <source>
        <dbReference type="Proteomes" id="UP000282574"/>
    </source>
</evidence>